<sequence length="128" mass="14771">MFRSVSQREVRRLFLFLRASCDKSSTWSRLFMKVSRVVWLDVKLREEPLNTTISTVVHAEAVCASKILPIGIFITLSLRSKILLYVSIPTLPAHYAENERFLSFPSSPLSGYSLDDQKGHDRRRDLRT</sequence>
<reference evidence="1 2" key="1">
    <citation type="submission" date="2022-05" db="EMBL/GenBank/DDBJ databases">
        <authorList>
            <consortium name="Genoscope - CEA"/>
            <person name="William W."/>
        </authorList>
    </citation>
    <scope>NUCLEOTIDE SEQUENCE [LARGE SCALE GENOMIC DNA]</scope>
</reference>
<feature type="non-terminal residue" evidence="1">
    <location>
        <position position="128"/>
    </location>
</feature>
<dbReference type="Proteomes" id="UP001159428">
    <property type="component" value="Unassembled WGS sequence"/>
</dbReference>
<evidence type="ECO:0000313" key="2">
    <source>
        <dbReference type="Proteomes" id="UP001159428"/>
    </source>
</evidence>
<accession>A0AAU9XIP4</accession>
<organism evidence="1 2">
    <name type="scientific">Pocillopora meandrina</name>
    <dbReference type="NCBI Taxonomy" id="46732"/>
    <lineage>
        <taxon>Eukaryota</taxon>
        <taxon>Metazoa</taxon>
        <taxon>Cnidaria</taxon>
        <taxon>Anthozoa</taxon>
        <taxon>Hexacorallia</taxon>
        <taxon>Scleractinia</taxon>
        <taxon>Astrocoeniina</taxon>
        <taxon>Pocilloporidae</taxon>
        <taxon>Pocillopora</taxon>
    </lineage>
</organism>
<evidence type="ECO:0000313" key="1">
    <source>
        <dbReference type="EMBL" id="CAH3148850.1"/>
    </source>
</evidence>
<dbReference type="EMBL" id="CALNXJ010000045">
    <property type="protein sequence ID" value="CAH3148850.1"/>
    <property type="molecule type" value="Genomic_DNA"/>
</dbReference>
<proteinExistence type="predicted"/>
<gene>
    <name evidence="1" type="ORF">PMEA_00024154</name>
</gene>
<protein>
    <submittedName>
        <fullName evidence="1">Uncharacterized protein</fullName>
    </submittedName>
</protein>
<keyword evidence="2" id="KW-1185">Reference proteome</keyword>
<dbReference type="AlphaFoldDB" id="A0AAU9XIP4"/>
<name>A0AAU9XIP4_9CNID</name>
<comment type="caution">
    <text evidence="1">The sequence shown here is derived from an EMBL/GenBank/DDBJ whole genome shotgun (WGS) entry which is preliminary data.</text>
</comment>